<accession>A0ACB5R992</accession>
<gene>
    <name evidence="1" type="ORF">rsdtw13_06970</name>
</gene>
<protein>
    <submittedName>
        <fullName evidence="1">Peptidase M16</fullName>
    </submittedName>
</protein>
<reference evidence="1" key="1">
    <citation type="journal article" date="2025" name="Int. J. Syst. Evol. Microbiol.">
        <title>Inconstantimicrobium mannanitabidum sp. nov., a novel member of the family Clostridiaceae isolated from anoxic soil under the treatment of reductive soil disinfestation.</title>
        <authorList>
            <person name="Ueki A."/>
            <person name="Tonouchi A."/>
            <person name="Honma S."/>
            <person name="Kaku N."/>
            <person name="Ueki K."/>
        </authorList>
    </citation>
    <scope>NUCLEOTIDE SEQUENCE</scope>
    <source>
        <strain evidence="1">TW13</strain>
    </source>
</reference>
<sequence>MKEYILQNGIKLIYKNIPGAITSFCIGFEAGANMEKPSEIGVAHALEHMVFKGTSTKSEDEINEQCDELFAFNNAMTNFPYVIYYGVCDKLDFNKAFSLYSDILVAPIFNSGFNEEIDVICTESREWKEDLEQYCEDVLFYNSFDKRRIKHTIIGSEEQVKKITLEEVKAFYNRYYIGSNCTVTVVTSIDEEAVRKIVEGNMGILPRGSKMVNGVIYEELTQGAFEVMVPGFTGAKIEYAFDISELNSDEIEVLNLFNLWFSEGVSSLLYNELRTKKGLVYDVSATVKNEKGIKLFVINASTSKDKIGEVKNIIDMIINRLRSKDVDISKEQWVKLQKRLKRKRNLDVERGIILAVRLTTYSIMYGEGKRLIDELEGNFNLDFEQMTDVVCKIFSKASSQIIV</sequence>
<proteinExistence type="predicted"/>
<comment type="caution">
    <text evidence="1">The sequence shown here is derived from an EMBL/GenBank/DDBJ whole genome shotgun (WGS) entry which is preliminary data.</text>
</comment>
<evidence type="ECO:0000313" key="1">
    <source>
        <dbReference type="EMBL" id="GKX65439.1"/>
    </source>
</evidence>
<organism evidence="1 2">
    <name type="scientific">Inconstantimicrobium mannanitabidum</name>
    <dbReference type="NCBI Taxonomy" id="1604901"/>
    <lineage>
        <taxon>Bacteria</taxon>
        <taxon>Bacillati</taxon>
        <taxon>Bacillota</taxon>
        <taxon>Clostridia</taxon>
        <taxon>Eubacteriales</taxon>
        <taxon>Clostridiaceae</taxon>
        <taxon>Inconstantimicrobium</taxon>
    </lineage>
</organism>
<keyword evidence="2" id="KW-1185">Reference proteome</keyword>
<dbReference type="EMBL" id="BROD01000001">
    <property type="protein sequence ID" value="GKX65439.1"/>
    <property type="molecule type" value="Genomic_DNA"/>
</dbReference>
<name>A0ACB5R992_9CLOT</name>
<evidence type="ECO:0000313" key="2">
    <source>
        <dbReference type="Proteomes" id="UP001058074"/>
    </source>
</evidence>
<dbReference type="Proteomes" id="UP001058074">
    <property type="component" value="Unassembled WGS sequence"/>
</dbReference>